<accession>A0A6M0CLF8</accession>
<gene>
    <name evidence="1" type="ORF">GWK10_06460</name>
</gene>
<dbReference type="RefSeq" id="WP_164030398.1">
    <property type="nucleotide sequence ID" value="NZ_JAABOQ010000002.1"/>
</dbReference>
<name>A0A6M0CLF8_9FLAO</name>
<sequence>MKRFAILFMGILLMGCSAKKRPYLQQASPNAPIVKDATMVLCLIPENELRTSFENELTEQLIFHGVHAEASTKYMPEVLDKTSGSKKKLLSLIDSLPEKGFNQLLISAVTSIEESETDAAGESGNFELYHFETNLFSVNEEGSDLMWSMCICIYDYQFPFLTARDFATAIVGKLIEDGLIKENEIRDFKLYTL</sequence>
<keyword evidence="2" id="KW-1185">Reference proteome</keyword>
<evidence type="ECO:0000313" key="1">
    <source>
        <dbReference type="EMBL" id="NER16844.1"/>
    </source>
</evidence>
<dbReference type="EMBL" id="JAABOQ010000002">
    <property type="protein sequence ID" value="NER16844.1"/>
    <property type="molecule type" value="Genomic_DNA"/>
</dbReference>
<reference evidence="1 2" key="1">
    <citation type="submission" date="2020-01" db="EMBL/GenBank/DDBJ databases">
        <title>Spongiivirga citrea KCTC 32990T.</title>
        <authorList>
            <person name="Wang G."/>
        </authorList>
    </citation>
    <scope>NUCLEOTIDE SEQUENCE [LARGE SCALE GENOMIC DNA]</scope>
    <source>
        <strain evidence="1 2">KCTC 32990</strain>
    </source>
</reference>
<protein>
    <submittedName>
        <fullName evidence="1">Uncharacterized protein</fullName>
    </submittedName>
</protein>
<comment type="caution">
    <text evidence="1">The sequence shown here is derived from an EMBL/GenBank/DDBJ whole genome shotgun (WGS) entry which is preliminary data.</text>
</comment>
<dbReference type="Proteomes" id="UP000474296">
    <property type="component" value="Unassembled WGS sequence"/>
</dbReference>
<proteinExistence type="predicted"/>
<dbReference type="AlphaFoldDB" id="A0A6M0CLF8"/>
<dbReference type="PROSITE" id="PS51257">
    <property type="entry name" value="PROKAR_LIPOPROTEIN"/>
    <property type="match status" value="1"/>
</dbReference>
<organism evidence="1 2">
    <name type="scientific">Spongiivirga citrea</name>
    <dbReference type="NCBI Taxonomy" id="1481457"/>
    <lineage>
        <taxon>Bacteria</taxon>
        <taxon>Pseudomonadati</taxon>
        <taxon>Bacteroidota</taxon>
        <taxon>Flavobacteriia</taxon>
        <taxon>Flavobacteriales</taxon>
        <taxon>Flavobacteriaceae</taxon>
        <taxon>Spongiivirga</taxon>
    </lineage>
</organism>
<evidence type="ECO:0000313" key="2">
    <source>
        <dbReference type="Proteomes" id="UP000474296"/>
    </source>
</evidence>